<dbReference type="Gene3D" id="1.10.8.430">
    <property type="entry name" value="Helical domain of apoptotic protease-activating factors"/>
    <property type="match status" value="1"/>
</dbReference>
<dbReference type="PANTHER" id="PTHR36766">
    <property type="entry name" value="PLANT BROAD-SPECTRUM MILDEW RESISTANCE PROTEIN RPW8"/>
    <property type="match status" value="1"/>
</dbReference>
<dbReference type="Proteomes" id="UP000516437">
    <property type="component" value="Unassembled WGS sequence"/>
</dbReference>
<keyword evidence="2" id="KW-0611">Plant defense</keyword>
<proteinExistence type="inferred from homology"/>
<feature type="domain" description="RPW8" evidence="4">
    <location>
        <begin position="1"/>
        <end position="58"/>
    </location>
</feature>
<evidence type="ECO:0000259" key="4">
    <source>
        <dbReference type="Pfam" id="PF05659"/>
    </source>
</evidence>
<dbReference type="PANTHER" id="PTHR36766:SF3">
    <property type="entry name" value="RPW8 DOMAIN-CONTAINING PROTEIN"/>
    <property type="match status" value="1"/>
</dbReference>
<dbReference type="PRINTS" id="PR00364">
    <property type="entry name" value="DISEASERSIST"/>
</dbReference>
<dbReference type="AlphaFoldDB" id="A0A6A1UI06"/>
<dbReference type="GO" id="GO:0006952">
    <property type="term" value="P:defense response"/>
    <property type="evidence" value="ECO:0007669"/>
    <property type="project" value="UniProtKB-KW"/>
</dbReference>
<dbReference type="InterPro" id="IPR042197">
    <property type="entry name" value="Apaf_helical"/>
</dbReference>
<keyword evidence="6" id="KW-1185">Reference proteome</keyword>
<dbReference type="SUPFAM" id="SSF52047">
    <property type="entry name" value="RNI-like"/>
    <property type="match status" value="1"/>
</dbReference>
<dbReference type="InterPro" id="IPR002182">
    <property type="entry name" value="NB-ARC"/>
</dbReference>
<comment type="caution">
    <text evidence="5">The sequence shown here is derived from an EMBL/GenBank/DDBJ whole genome shotgun (WGS) entry which is preliminary data.</text>
</comment>
<protein>
    <recommendedName>
        <fullName evidence="7">NB-ARC domain-containing protein</fullName>
    </recommendedName>
</protein>
<evidence type="ECO:0000313" key="5">
    <source>
        <dbReference type="EMBL" id="KAB1199698.1"/>
    </source>
</evidence>
<dbReference type="OrthoDB" id="2016095at2759"/>
<name>A0A6A1UI06_9ROSI</name>
<dbReference type="Pfam" id="PF00931">
    <property type="entry name" value="NB-ARC"/>
    <property type="match status" value="1"/>
</dbReference>
<dbReference type="Gene3D" id="3.40.50.300">
    <property type="entry name" value="P-loop containing nucleotide triphosphate hydrolases"/>
    <property type="match status" value="1"/>
</dbReference>
<evidence type="ECO:0000256" key="2">
    <source>
        <dbReference type="ARBA" id="ARBA00022821"/>
    </source>
</evidence>
<accession>A0A6A1UI06</accession>
<dbReference type="EMBL" id="RXIC02000424">
    <property type="protein sequence ID" value="KAB1199698.1"/>
    <property type="molecule type" value="Genomic_DNA"/>
</dbReference>
<dbReference type="Pfam" id="PF05659">
    <property type="entry name" value="RPW8"/>
    <property type="match status" value="1"/>
</dbReference>
<reference evidence="5 6" key="1">
    <citation type="journal article" date="2019" name="Plant Biotechnol. J.">
        <title>The red bayberry genome and genetic basis of sex determination.</title>
        <authorList>
            <person name="Jia H.M."/>
            <person name="Jia H.J."/>
            <person name="Cai Q.L."/>
            <person name="Wang Y."/>
            <person name="Zhao H.B."/>
            <person name="Yang W.F."/>
            <person name="Wang G.Y."/>
            <person name="Li Y.H."/>
            <person name="Zhan D.L."/>
            <person name="Shen Y.T."/>
            <person name="Niu Q.F."/>
            <person name="Chang L."/>
            <person name="Qiu J."/>
            <person name="Zhao L."/>
            <person name="Xie H.B."/>
            <person name="Fu W.Y."/>
            <person name="Jin J."/>
            <person name="Li X.W."/>
            <person name="Jiao Y."/>
            <person name="Zhou C.C."/>
            <person name="Tu T."/>
            <person name="Chai C.Y."/>
            <person name="Gao J.L."/>
            <person name="Fan L.J."/>
            <person name="van de Weg E."/>
            <person name="Wang J.Y."/>
            <person name="Gao Z.S."/>
        </authorList>
    </citation>
    <scope>NUCLEOTIDE SEQUENCE [LARGE SCALE GENOMIC DNA]</scope>
    <source>
        <tissue evidence="5">Leaves</tissue>
    </source>
</reference>
<evidence type="ECO:0000259" key="3">
    <source>
        <dbReference type="Pfam" id="PF00931"/>
    </source>
</evidence>
<organism evidence="5 6">
    <name type="scientific">Morella rubra</name>
    <name type="common">Chinese bayberry</name>
    <dbReference type="NCBI Taxonomy" id="262757"/>
    <lineage>
        <taxon>Eukaryota</taxon>
        <taxon>Viridiplantae</taxon>
        <taxon>Streptophyta</taxon>
        <taxon>Embryophyta</taxon>
        <taxon>Tracheophyta</taxon>
        <taxon>Spermatophyta</taxon>
        <taxon>Magnoliopsida</taxon>
        <taxon>eudicotyledons</taxon>
        <taxon>Gunneridae</taxon>
        <taxon>Pentapetalae</taxon>
        <taxon>rosids</taxon>
        <taxon>fabids</taxon>
        <taxon>Fagales</taxon>
        <taxon>Myricaceae</taxon>
        <taxon>Morella</taxon>
    </lineage>
</organism>
<dbReference type="GO" id="GO:0043531">
    <property type="term" value="F:ADP binding"/>
    <property type="evidence" value="ECO:0007669"/>
    <property type="project" value="InterPro"/>
</dbReference>
<sequence length="676" mass="77501">MKKGEKLIWKYSKLPWWKNWKRSHYANKLMKLDAALSRFFQVNAQALSLRNGMETLKAVNYLCSQMSLVGMNGGMLCAVPRPPDFTVGLDVSLKELKMQLQRVEVSLLVLTAPGGCGKTTLVKMLCQDEEIKGKYVDNIFFVHFTKTPNLKVIVRNLLHHNGCQVPEFQSDEEAITQLEHLLIEIRQKNPILLILDDVWSGSESLLEKFKFHIPDYKILVTSRTAFPRFNCRYNLKPLKEEDAMILFRHSAILSDGSSDIPDEDIVKQVVKFCGGFPLALQVIGRSLCGEPAVTWRKRVKDWSSGHLILDYDSELLNRLKSSVEFSDKKVKSEYETSSYNMILLRELAIHESSQEEIEQREKVIIDISGNNRPKWWTELKQQPISARLLSISTDEMFSSSWCNIQAPELEVLVLNFQTKDYTLPHFVQCMEKLKVLIVTNYGFFPAELGNFQLLASVPHLKRIRLQKVSIHSLFKTPVKLTTLEKISLFMCNIEKNFTNCSIPISDLLPNLREIHIDYCKDLVELPPGLCDIVGLVKISITNCHKLSALPEGIGKLRNLEVLWLRSCINLLELPESIRYLHKLSVLDISDCLSISKLPKYIGELCNLKELHMDGCLNLRNRLPPSTIKLGALKLVVCDEERANLWEHIKVFHMVDTCLEIKVIKKDNNLNWLFNPA</sequence>
<feature type="domain" description="NB-ARC" evidence="3">
    <location>
        <begin position="93"/>
        <end position="224"/>
    </location>
</feature>
<evidence type="ECO:0008006" key="7">
    <source>
        <dbReference type="Google" id="ProtNLM"/>
    </source>
</evidence>
<dbReference type="InterPro" id="IPR032675">
    <property type="entry name" value="LRR_dom_sf"/>
</dbReference>
<dbReference type="InterPro" id="IPR027417">
    <property type="entry name" value="P-loop_NTPase"/>
</dbReference>
<dbReference type="InterPro" id="IPR008808">
    <property type="entry name" value="Powdery_mildew-R_dom"/>
</dbReference>
<comment type="similarity">
    <text evidence="1">Belongs to the disease resistance NB-LRR family.</text>
</comment>
<dbReference type="Gene3D" id="3.80.10.10">
    <property type="entry name" value="Ribonuclease Inhibitor"/>
    <property type="match status" value="2"/>
</dbReference>
<evidence type="ECO:0000313" key="6">
    <source>
        <dbReference type="Proteomes" id="UP000516437"/>
    </source>
</evidence>
<evidence type="ECO:0000256" key="1">
    <source>
        <dbReference type="ARBA" id="ARBA00008894"/>
    </source>
</evidence>
<dbReference type="SUPFAM" id="SSF52540">
    <property type="entry name" value="P-loop containing nucleoside triphosphate hydrolases"/>
    <property type="match status" value="1"/>
</dbReference>
<gene>
    <name evidence="5" type="ORF">CJ030_MR0G015468</name>
</gene>